<gene>
    <name evidence="2" type="ORF">A3A27_00415</name>
</gene>
<accession>A0A1G2RK52</accession>
<proteinExistence type="predicted"/>
<sequence length="308" mass="34225">MIFFIPFIVIVGVLLLSFAGSALQDIGLDFSFPDFSGYFTPQLKSGGEKTPSATVQQKSQSSQQTKLSPRPPPPTPQAQQPPTTQNSPWFEKIVISSFERFAVTPNFMLVLRPNFSEDTPVSITGWRIKSKITGEATLAKGIEKYHPVFATEALDNIMVKRSDTVYVSGGESPIGRGIHFRPNACFGYLKQYYPSLPGSYSCSGDRPTLEEVSNLAPGCQEFILNKINYSYCQVPDMGAVATNQECVAYIQNTSTGFNYQGCYAQYSKDSNFLANEWRIYLDTSLGHPLHDTITLYDQNGLVVDTYIY</sequence>
<dbReference type="Proteomes" id="UP000177287">
    <property type="component" value="Unassembled WGS sequence"/>
</dbReference>
<comment type="caution">
    <text evidence="2">The sequence shown here is derived from an EMBL/GenBank/DDBJ whole genome shotgun (WGS) entry which is preliminary data.</text>
</comment>
<name>A0A1G2RK52_9BACT</name>
<evidence type="ECO:0008006" key="4">
    <source>
        <dbReference type="Google" id="ProtNLM"/>
    </source>
</evidence>
<organism evidence="2 3">
    <name type="scientific">Candidatus Wildermuthbacteria bacterium RIFCSPLOWO2_01_FULL_47_18</name>
    <dbReference type="NCBI Taxonomy" id="1802460"/>
    <lineage>
        <taxon>Bacteria</taxon>
        <taxon>Candidatus Wildermuthiibacteriota</taxon>
    </lineage>
</organism>
<evidence type="ECO:0000313" key="3">
    <source>
        <dbReference type="Proteomes" id="UP000177287"/>
    </source>
</evidence>
<feature type="compositionally biased region" description="Low complexity" evidence="1">
    <location>
        <begin position="56"/>
        <end position="68"/>
    </location>
</feature>
<dbReference type="AlphaFoldDB" id="A0A1G2RK52"/>
<protein>
    <recommendedName>
        <fullName evidence="4">LTD domain-containing protein</fullName>
    </recommendedName>
</protein>
<reference evidence="2 3" key="1">
    <citation type="journal article" date="2016" name="Nat. Commun.">
        <title>Thousands of microbial genomes shed light on interconnected biogeochemical processes in an aquifer system.</title>
        <authorList>
            <person name="Anantharaman K."/>
            <person name="Brown C.T."/>
            <person name="Hug L.A."/>
            <person name="Sharon I."/>
            <person name="Castelle C.J."/>
            <person name="Probst A.J."/>
            <person name="Thomas B.C."/>
            <person name="Singh A."/>
            <person name="Wilkins M.J."/>
            <person name="Karaoz U."/>
            <person name="Brodie E.L."/>
            <person name="Williams K.H."/>
            <person name="Hubbard S.S."/>
            <person name="Banfield J.F."/>
        </authorList>
    </citation>
    <scope>NUCLEOTIDE SEQUENCE [LARGE SCALE GENOMIC DNA]</scope>
</reference>
<evidence type="ECO:0000313" key="2">
    <source>
        <dbReference type="EMBL" id="OHA73157.1"/>
    </source>
</evidence>
<evidence type="ECO:0000256" key="1">
    <source>
        <dbReference type="SAM" id="MobiDB-lite"/>
    </source>
</evidence>
<dbReference type="EMBL" id="MHUF01000004">
    <property type="protein sequence ID" value="OHA73157.1"/>
    <property type="molecule type" value="Genomic_DNA"/>
</dbReference>
<feature type="region of interest" description="Disordered" evidence="1">
    <location>
        <begin position="43"/>
        <end position="86"/>
    </location>
</feature>